<evidence type="ECO:0000313" key="15">
    <source>
        <dbReference type="Proteomes" id="UP000292052"/>
    </source>
</evidence>
<organism evidence="14 15">
    <name type="scientific">Asbolus verrucosus</name>
    <name type="common">Desert ironclad beetle</name>
    <dbReference type="NCBI Taxonomy" id="1661398"/>
    <lineage>
        <taxon>Eukaryota</taxon>
        <taxon>Metazoa</taxon>
        <taxon>Ecdysozoa</taxon>
        <taxon>Arthropoda</taxon>
        <taxon>Hexapoda</taxon>
        <taxon>Insecta</taxon>
        <taxon>Pterygota</taxon>
        <taxon>Neoptera</taxon>
        <taxon>Endopterygota</taxon>
        <taxon>Coleoptera</taxon>
        <taxon>Polyphaga</taxon>
        <taxon>Cucujiformia</taxon>
        <taxon>Tenebrionidae</taxon>
        <taxon>Pimeliinae</taxon>
        <taxon>Asbolus</taxon>
    </lineage>
</organism>
<feature type="domain" description="C2H2-type" evidence="13">
    <location>
        <begin position="270"/>
        <end position="297"/>
    </location>
</feature>
<comment type="similarity">
    <text evidence="2">Belongs to the krueppel C2H2-type zinc-finger protein family.</text>
</comment>
<evidence type="ECO:0000256" key="7">
    <source>
        <dbReference type="ARBA" id="ARBA00023015"/>
    </source>
</evidence>
<evidence type="ECO:0000256" key="9">
    <source>
        <dbReference type="ARBA" id="ARBA00023163"/>
    </source>
</evidence>
<dbReference type="PROSITE" id="PS50157">
    <property type="entry name" value="ZINC_FINGER_C2H2_2"/>
    <property type="match status" value="6"/>
</dbReference>
<evidence type="ECO:0000256" key="10">
    <source>
        <dbReference type="ARBA" id="ARBA00023242"/>
    </source>
</evidence>
<dbReference type="SMART" id="SM00355">
    <property type="entry name" value="ZnF_C2H2"/>
    <property type="match status" value="6"/>
</dbReference>
<comment type="subcellular location">
    <subcellularLocation>
        <location evidence="1">Nucleus</location>
    </subcellularLocation>
</comment>
<evidence type="ECO:0000256" key="11">
    <source>
        <dbReference type="PROSITE-ProRule" id="PRU00042"/>
    </source>
</evidence>
<keyword evidence="6" id="KW-0862">Zinc</keyword>
<name>A0A482W144_ASBVE</name>
<dbReference type="PANTHER" id="PTHR24394">
    <property type="entry name" value="ZINC FINGER PROTEIN"/>
    <property type="match status" value="1"/>
</dbReference>
<reference evidence="14 15" key="1">
    <citation type="submission" date="2017-03" db="EMBL/GenBank/DDBJ databases">
        <title>Genome of the blue death feigning beetle - Asbolus verrucosus.</title>
        <authorList>
            <person name="Rider S.D."/>
        </authorList>
    </citation>
    <scope>NUCLEOTIDE SEQUENCE [LARGE SCALE GENOMIC DNA]</scope>
    <source>
        <strain evidence="14">Butters</strain>
        <tissue evidence="14">Head and leg muscle</tissue>
    </source>
</reference>
<dbReference type="FunFam" id="3.30.160.60:FF:001506">
    <property type="entry name" value="Zinc finger protein"/>
    <property type="match status" value="1"/>
</dbReference>
<evidence type="ECO:0000313" key="14">
    <source>
        <dbReference type="EMBL" id="RZC38734.1"/>
    </source>
</evidence>
<dbReference type="FunFam" id="3.30.160.60:FF:002736">
    <property type="entry name" value="Zinc finger protein 655"/>
    <property type="match status" value="1"/>
</dbReference>
<dbReference type="SUPFAM" id="SSF57667">
    <property type="entry name" value="beta-beta-alpha zinc fingers"/>
    <property type="match status" value="3"/>
</dbReference>
<protein>
    <submittedName>
        <fullName evidence="14">Zf-H2C2 2 domain containing protein</fullName>
    </submittedName>
</protein>
<dbReference type="FunFam" id="3.30.160.60:FF:000202">
    <property type="entry name" value="Zinc finger protein 574"/>
    <property type="match status" value="1"/>
</dbReference>
<comment type="caution">
    <text evidence="14">The sequence shown here is derived from an EMBL/GenBank/DDBJ whole genome shotgun (WGS) entry which is preliminary data.</text>
</comment>
<evidence type="ECO:0000259" key="13">
    <source>
        <dbReference type="PROSITE" id="PS50157"/>
    </source>
</evidence>
<keyword evidence="8" id="KW-0238">DNA-binding</keyword>
<dbReference type="GO" id="GO:0003677">
    <property type="term" value="F:DNA binding"/>
    <property type="evidence" value="ECO:0007669"/>
    <property type="project" value="UniProtKB-KW"/>
</dbReference>
<evidence type="ECO:0000256" key="5">
    <source>
        <dbReference type="ARBA" id="ARBA00022771"/>
    </source>
</evidence>
<evidence type="ECO:0000256" key="6">
    <source>
        <dbReference type="ARBA" id="ARBA00022833"/>
    </source>
</evidence>
<dbReference type="EMBL" id="QDEB01040580">
    <property type="protein sequence ID" value="RZC38734.1"/>
    <property type="molecule type" value="Genomic_DNA"/>
</dbReference>
<dbReference type="GO" id="GO:0005634">
    <property type="term" value="C:nucleus"/>
    <property type="evidence" value="ECO:0007669"/>
    <property type="project" value="UniProtKB-SubCell"/>
</dbReference>
<evidence type="ECO:0000256" key="8">
    <source>
        <dbReference type="ARBA" id="ARBA00023125"/>
    </source>
</evidence>
<keyword evidence="7" id="KW-0805">Transcription regulation</keyword>
<keyword evidence="15" id="KW-1185">Reference proteome</keyword>
<proteinExistence type="inferred from homology"/>
<feature type="domain" description="C2H2-type" evidence="13">
    <location>
        <begin position="298"/>
        <end position="323"/>
    </location>
</feature>
<evidence type="ECO:0000256" key="1">
    <source>
        <dbReference type="ARBA" id="ARBA00004123"/>
    </source>
</evidence>
<evidence type="ECO:0000256" key="2">
    <source>
        <dbReference type="ARBA" id="ARBA00006991"/>
    </source>
</evidence>
<feature type="domain" description="C2H2-type" evidence="13">
    <location>
        <begin position="242"/>
        <end position="269"/>
    </location>
</feature>
<accession>A0A482W144</accession>
<dbReference type="AlphaFoldDB" id="A0A482W144"/>
<dbReference type="InterPro" id="IPR036236">
    <property type="entry name" value="Znf_C2H2_sf"/>
</dbReference>
<dbReference type="GO" id="GO:0000981">
    <property type="term" value="F:DNA-binding transcription factor activity, RNA polymerase II-specific"/>
    <property type="evidence" value="ECO:0007669"/>
    <property type="project" value="TreeGrafter"/>
</dbReference>
<feature type="chain" id="PRO_5019732634" evidence="12">
    <location>
        <begin position="25"/>
        <end position="323"/>
    </location>
</feature>
<keyword evidence="3" id="KW-0479">Metal-binding</keyword>
<feature type="domain" description="C2H2-type" evidence="13">
    <location>
        <begin position="213"/>
        <end position="241"/>
    </location>
</feature>
<gene>
    <name evidence="14" type="ORF">BDFB_001297</name>
</gene>
<dbReference type="OrthoDB" id="6077919at2759"/>
<keyword evidence="5 11" id="KW-0863">Zinc-finger</keyword>
<dbReference type="GO" id="GO:0008270">
    <property type="term" value="F:zinc ion binding"/>
    <property type="evidence" value="ECO:0007669"/>
    <property type="project" value="UniProtKB-KW"/>
</dbReference>
<evidence type="ECO:0000256" key="4">
    <source>
        <dbReference type="ARBA" id="ARBA00022737"/>
    </source>
</evidence>
<keyword evidence="10" id="KW-0539">Nucleus</keyword>
<keyword evidence="4" id="KW-0677">Repeat</keyword>
<feature type="domain" description="C2H2-type" evidence="13">
    <location>
        <begin position="155"/>
        <end position="182"/>
    </location>
</feature>
<dbReference type="Proteomes" id="UP000292052">
    <property type="component" value="Unassembled WGS sequence"/>
</dbReference>
<dbReference type="Gene3D" id="3.30.160.60">
    <property type="entry name" value="Classic Zinc Finger"/>
    <property type="match status" value="6"/>
</dbReference>
<feature type="domain" description="C2H2-type" evidence="13">
    <location>
        <begin position="185"/>
        <end position="212"/>
    </location>
</feature>
<keyword evidence="9" id="KW-0804">Transcription</keyword>
<dbReference type="InterPro" id="IPR013087">
    <property type="entry name" value="Znf_C2H2_type"/>
</dbReference>
<dbReference type="FunFam" id="3.30.160.60:FF:000345">
    <property type="entry name" value="Zinc finger protein Gfi-1"/>
    <property type="match status" value="1"/>
</dbReference>
<evidence type="ECO:0000256" key="12">
    <source>
        <dbReference type="SAM" id="SignalP"/>
    </source>
</evidence>
<keyword evidence="12" id="KW-0732">Signal</keyword>
<dbReference type="Pfam" id="PF00096">
    <property type="entry name" value="zf-C2H2"/>
    <property type="match status" value="4"/>
</dbReference>
<dbReference type="FunFam" id="3.30.160.60:FF:001384">
    <property type="entry name" value="Zinc finger protein"/>
    <property type="match status" value="1"/>
</dbReference>
<dbReference type="Pfam" id="PF13894">
    <property type="entry name" value="zf-C2H2_4"/>
    <property type="match status" value="1"/>
</dbReference>
<dbReference type="PANTHER" id="PTHR24394:SF44">
    <property type="entry name" value="ZINC FINGER PROTEIN 271-LIKE"/>
    <property type="match status" value="1"/>
</dbReference>
<dbReference type="PROSITE" id="PS00028">
    <property type="entry name" value="ZINC_FINGER_C2H2_1"/>
    <property type="match status" value="6"/>
</dbReference>
<evidence type="ECO:0000256" key="3">
    <source>
        <dbReference type="ARBA" id="ARBA00022723"/>
    </source>
</evidence>
<dbReference type="Pfam" id="PF13912">
    <property type="entry name" value="zf-C2H2_6"/>
    <property type="match status" value="1"/>
</dbReference>
<dbReference type="GO" id="GO:0032502">
    <property type="term" value="P:developmental process"/>
    <property type="evidence" value="ECO:0007669"/>
    <property type="project" value="UniProtKB-ARBA"/>
</dbReference>
<feature type="signal peptide" evidence="12">
    <location>
        <begin position="1"/>
        <end position="24"/>
    </location>
</feature>
<sequence>MCASEIANLVKNLHLLALPSTLWAVHIDPKQEFIAILHATVNFDKITIDKGVLLTTENCTIKPSVSLNDEIVQLPNVTSKIETISDLTSLVYNLHDIRSCMKCSRYISNDEQSTLCNFCAFEAFEKAAETIQAPAYSFDDPTEANCQEEALRDKHLCTVCGKTFGCPSGLEHHMLTHAPPDDKPFKCKVCMKSFAKKYNLNVHTRVHSGERPYVCSKCGKTYSTRSNLSTHMNSAHLREKRHQCELCEMSFVHPRVLRIHMRKHTGEKPFMCQVCGKVFSKNVHLTIHTRTHTGEKPYVCAVCGKGFTTTGNLNSHKKISHRQ</sequence>